<name>A0A7X0LTN4_9BACI</name>
<evidence type="ECO:0000313" key="1">
    <source>
        <dbReference type="EMBL" id="MBB6443590.1"/>
    </source>
</evidence>
<sequence>MYKIHFVDAFSQEILKEENREDLHAVTELFRSSQNPNVIDCIITDGKNRTRRGKFVTCTINEENNDKIYKLHFKMMPEKIQA</sequence>
<comment type="caution">
    <text evidence="1">The sequence shown here is derived from an EMBL/GenBank/DDBJ whole genome shotgun (WGS) entry which is preliminary data.</text>
</comment>
<evidence type="ECO:0000313" key="2">
    <source>
        <dbReference type="Proteomes" id="UP000531594"/>
    </source>
</evidence>
<protein>
    <submittedName>
        <fullName evidence="1">Uncharacterized protein</fullName>
    </submittedName>
</protein>
<reference evidence="1 2" key="1">
    <citation type="submission" date="2020-08" db="EMBL/GenBank/DDBJ databases">
        <title>Genomic Encyclopedia of Type Strains, Phase IV (KMG-IV): sequencing the most valuable type-strain genomes for metagenomic binning, comparative biology and taxonomic classification.</title>
        <authorList>
            <person name="Goeker M."/>
        </authorList>
    </citation>
    <scope>NUCLEOTIDE SEQUENCE [LARGE SCALE GENOMIC DNA]</scope>
    <source>
        <strain evidence="1 2">DSM 5391</strain>
    </source>
</reference>
<dbReference type="EMBL" id="JACHGK010000001">
    <property type="protein sequence ID" value="MBB6443590.1"/>
    <property type="molecule type" value="Genomic_DNA"/>
</dbReference>
<accession>A0A7X0LTN4</accession>
<dbReference type="Proteomes" id="UP000531594">
    <property type="component" value="Unassembled WGS sequence"/>
</dbReference>
<organism evidence="1 2">
    <name type="scientific">Bacillus benzoevorans</name>
    <dbReference type="NCBI Taxonomy" id="1456"/>
    <lineage>
        <taxon>Bacteria</taxon>
        <taxon>Bacillati</taxon>
        <taxon>Bacillota</taxon>
        <taxon>Bacilli</taxon>
        <taxon>Bacillales</taxon>
        <taxon>Bacillaceae</taxon>
        <taxon>Bacillus</taxon>
    </lineage>
</organism>
<dbReference type="AlphaFoldDB" id="A0A7X0LTN4"/>
<proteinExistence type="predicted"/>
<keyword evidence="2" id="KW-1185">Reference proteome</keyword>
<dbReference type="RefSeq" id="WP_184521600.1">
    <property type="nucleotide sequence ID" value="NZ_JACHGK010000001.1"/>
</dbReference>
<gene>
    <name evidence="1" type="ORF">HNR53_000178</name>
</gene>